<evidence type="ECO:0000313" key="2">
    <source>
        <dbReference type="Proteomes" id="UP000271925"/>
    </source>
</evidence>
<protein>
    <submittedName>
        <fullName evidence="1">Uncharacterized protein</fullName>
    </submittedName>
</protein>
<dbReference type="OrthoDB" id="736172at2"/>
<comment type="caution">
    <text evidence="1">The sequence shown here is derived from an EMBL/GenBank/DDBJ whole genome shotgun (WGS) entry which is preliminary data.</text>
</comment>
<dbReference type="EMBL" id="RQJO01000009">
    <property type="protein sequence ID" value="RRB02574.1"/>
    <property type="molecule type" value="Genomic_DNA"/>
</dbReference>
<dbReference type="AlphaFoldDB" id="A0A3P1BPU0"/>
<evidence type="ECO:0000313" key="1">
    <source>
        <dbReference type="EMBL" id="RRB02574.1"/>
    </source>
</evidence>
<dbReference type="Proteomes" id="UP000271925">
    <property type="component" value="Unassembled WGS sequence"/>
</dbReference>
<dbReference type="RefSeq" id="WP_124876737.1">
    <property type="nucleotide sequence ID" value="NZ_RQJO01000009.1"/>
</dbReference>
<organism evidence="1 2">
    <name type="scientific">Larkinella rosea</name>
    <dbReference type="NCBI Taxonomy" id="2025312"/>
    <lineage>
        <taxon>Bacteria</taxon>
        <taxon>Pseudomonadati</taxon>
        <taxon>Bacteroidota</taxon>
        <taxon>Cytophagia</taxon>
        <taxon>Cytophagales</taxon>
        <taxon>Spirosomataceae</taxon>
        <taxon>Larkinella</taxon>
    </lineage>
</organism>
<reference evidence="1 2" key="1">
    <citation type="submission" date="2018-11" db="EMBL/GenBank/DDBJ databases">
        <authorList>
            <person name="Zhou Z."/>
            <person name="Wang G."/>
        </authorList>
    </citation>
    <scope>NUCLEOTIDE SEQUENCE [LARGE SCALE GENOMIC DNA]</scope>
    <source>
        <strain evidence="1 2">KCTC52004</strain>
    </source>
</reference>
<name>A0A3P1BPU0_9BACT</name>
<sequence>MQDHYLVPHFDFYVLDMAKEINSHLNLPLDKGTARNCILVENGLVYITVNPNSEGSYVWIYDPKTGLLRKGLHFDDRVTGSTTSSGWNGGICDRKKISRLNPFPYPSLAGIRLKIRTPETTLRNL</sequence>
<gene>
    <name evidence="1" type="ORF">EHT25_19175</name>
</gene>
<proteinExistence type="predicted"/>
<accession>A0A3P1BPU0</accession>
<keyword evidence="2" id="KW-1185">Reference proteome</keyword>